<dbReference type="Proteomes" id="UP000182135">
    <property type="component" value="Unassembled WGS sequence"/>
</dbReference>
<name>A0A1I2P8Q8_9CLOT</name>
<gene>
    <name evidence="2" type="ORF">DBY38_03820</name>
    <name evidence="3" type="ORF">SAMN04487885_12723</name>
</gene>
<accession>A0A1I2P8Q8</accession>
<dbReference type="Pfam" id="PF04748">
    <property type="entry name" value="Polysacc_deac_2"/>
    <property type="match status" value="1"/>
</dbReference>
<evidence type="ECO:0000313" key="4">
    <source>
        <dbReference type="Proteomes" id="UP000182135"/>
    </source>
</evidence>
<feature type="transmembrane region" description="Helical" evidence="1">
    <location>
        <begin position="12"/>
        <end position="37"/>
    </location>
</feature>
<keyword evidence="4" id="KW-1185">Reference proteome</keyword>
<keyword evidence="1" id="KW-1133">Transmembrane helix</keyword>
<dbReference type="GO" id="GO:0005975">
    <property type="term" value="P:carbohydrate metabolic process"/>
    <property type="evidence" value="ECO:0007669"/>
    <property type="project" value="InterPro"/>
</dbReference>
<proteinExistence type="predicted"/>
<dbReference type="InterPro" id="IPR006837">
    <property type="entry name" value="Divergent_DAC"/>
</dbReference>
<dbReference type="STRING" id="1529.SAMN04487885_12723"/>
<dbReference type="AlphaFoldDB" id="A0A1I2P8Q8"/>
<keyword evidence="1" id="KW-0812">Transmembrane</keyword>
<dbReference type="RefSeq" id="WP_083405213.1">
    <property type="nucleotide sequence ID" value="NZ_BAAACD010000011.1"/>
</dbReference>
<reference evidence="2 5" key="2">
    <citation type="submission" date="2018-03" db="EMBL/GenBank/DDBJ databases">
        <title>The uncultured portion of the human microbiome is neutrally assembled.</title>
        <authorList>
            <person name="Jeraldo P."/>
            <person name="Boardman L."/>
            <person name="White B.A."/>
            <person name="Nelson H."/>
            <person name="Goldenfeld N."/>
            <person name="Chia N."/>
        </authorList>
    </citation>
    <scope>NUCLEOTIDE SEQUENCE [LARGE SCALE GENOMIC DNA]</scope>
    <source>
        <strain evidence="2">CIM:MAG 903</strain>
    </source>
</reference>
<evidence type="ECO:0000256" key="1">
    <source>
        <dbReference type="SAM" id="Phobius"/>
    </source>
</evidence>
<dbReference type="CDD" id="cd10936">
    <property type="entry name" value="CE4_DAC2"/>
    <property type="match status" value="1"/>
</dbReference>
<sequence>MKMIVVIRKKVIRDILIVLGAVIAAAILIMVGGKAIFTSSSSEKTYMVIVIDDFGEGGKGTKDMLELDIPLTAAIMPFGETAVRDAKMAEEKGKEIIIHMPMEPEVGRASWLGSTPITSDLSDSEVKKRTENAMSILSAAKGMNNHMGSRIMQNERIVGVVFQCLKDKEMFFLDSKTTQNSVADKVASEKGLELYSRDIFLDHVSTEANVEKSMEEAIKVSKKKGYAIVIGHVGAQGGDITVRGIKNKIPRLKEENIELITMSELREKLKQKNK</sequence>
<dbReference type="eggNOG" id="COG2861">
    <property type="taxonomic scope" value="Bacteria"/>
</dbReference>
<dbReference type="Gene3D" id="3.20.20.370">
    <property type="entry name" value="Glycoside hydrolase/deacetylase"/>
    <property type="match status" value="1"/>
</dbReference>
<keyword evidence="1" id="KW-0472">Membrane</keyword>
<evidence type="ECO:0000313" key="3">
    <source>
        <dbReference type="EMBL" id="SFG12552.1"/>
    </source>
</evidence>
<evidence type="ECO:0000313" key="5">
    <source>
        <dbReference type="Proteomes" id="UP000246114"/>
    </source>
</evidence>
<evidence type="ECO:0000313" key="2">
    <source>
        <dbReference type="EMBL" id="PWL54635.1"/>
    </source>
</evidence>
<dbReference type="GeneID" id="90545084"/>
<dbReference type="PANTHER" id="PTHR30105:SF2">
    <property type="entry name" value="DIVERGENT POLYSACCHARIDE DEACETYLASE SUPERFAMILY"/>
    <property type="match status" value="1"/>
</dbReference>
<dbReference type="Proteomes" id="UP000246114">
    <property type="component" value="Unassembled WGS sequence"/>
</dbReference>
<dbReference type="PANTHER" id="PTHR30105">
    <property type="entry name" value="UNCHARACTERIZED YIBQ-RELATED"/>
    <property type="match status" value="1"/>
</dbReference>
<dbReference type="InterPro" id="IPR011330">
    <property type="entry name" value="Glyco_hydro/deAcase_b/a-brl"/>
</dbReference>
<organism evidence="3 4">
    <name type="scientific">Clostridium cadaveris</name>
    <dbReference type="NCBI Taxonomy" id="1529"/>
    <lineage>
        <taxon>Bacteria</taxon>
        <taxon>Bacillati</taxon>
        <taxon>Bacillota</taxon>
        <taxon>Clostridia</taxon>
        <taxon>Eubacteriales</taxon>
        <taxon>Clostridiaceae</taxon>
        <taxon>Clostridium</taxon>
    </lineage>
</organism>
<dbReference type="EMBL" id="FOOE01000027">
    <property type="protein sequence ID" value="SFG12552.1"/>
    <property type="molecule type" value="Genomic_DNA"/>
</dbReference>
<dbReference type="OrthoDB" id="9784811at2"/>
<dbReference type="SUPFAM" id="SSF88713">
    <property type="entry name" value="Glycoside hydrolase/deacetylase"/>
    <property type="match status" value="1"/>
</dbReference>
<reference evidence="3 4" key="1">
    <citation type="submission" date="2016-10" db="EMBL/GenBank/DDBJ databases">
        <authorList>
            <person name="de Groot N.N."/>
        </authorList>
    </citation>
    <scope>NUCLEOTIDE SEQUENCE [LARGE SCALE GENOMIC DNA]</scope>
    <source>
        <strain evidence="3 4">NLAE-zl-G419</strain>
    </source>
</reference>
<protein>
    <submittedName>
        <fullName evidence="2">Divergent polysaccharide deacetylase family protein</fullName>
    </submittedName>
</protein>
<dbReference type="EMBL" id="QAMZ01000019">
    <property type="protein sequence ID" value="PWL54635.1"/>
    <property type="molecule type" value="Genomic_DNA"/>
</dbReference>